<dbReference type="GO" id="GO:0050660">
    <property type="term" value="F:flavin adenine dinucleotide binding"/>
    <property type="evidence" value="ECO:0007669"/>
    <property type="project" value="InterPro"/>
</dbReference>
<feature type="binding site" evidence="11 13">
    <location>
        <position position="233"/>
    </location>
    <ligand>
        <name>[2Fe-2S] cluster</name>
        <dbReference type="ChEBI" id="CHEBI:190135"/>
    </ligand>
</feature>
<dbReference type="eggNOG" id="COG0543">
    <property type="taxonomic scope" value="Bacteria"/>
</dbReference>
<evidence type="ECO:0000313" key="15">
    <source>
        <dbReference type="EMBL" id="ABI68589.1"/>
    </source>
</evidence>
<keyword evidence="6 11" id="KW-0274">FAD</keyword>
<evidence type="ECO:0000259" key="14">
    <source>
        <dbReference type="PROSITE" id="PS51384"/>
    </source>
</evidence>
<dbReference type="InterPro" id="IPR017938">
    <property type="entry name" value="Riboflavin_synthase-like_b-brl"/>
</dbReference>
<comment type="subunit">
    <text evidence="11">Heterotetramer of 2 PyrK and 2 PyrD type B subunits.</text>
</comment>
<dbReference type="HAMAP" id="MF_01211">
    <property type="entry name" value="DHODB_Fe_S_bind"/>
    <property type="match status" value="1"/>
</dbReference>
<evidence type="ECO:0000256" key="11">
    <source>
        <dbReference type="HAMAP-Rule" id="MF_01211"/>
    </source>
</evidence>
<dbReference type="Pfam" id="PF00970">
    <property type="entry name" value="FAD_binding_6"/>
    <property type="match status" value="1"/>
</dbReference>
<comment type="caution">
    <text evidence="11">Lacks conserved residue(s) required for the propagation of feature annotation.</text>
</comment>
<feature type="binding site" evidence="11 13">
    <location>
        <position position="230"/>
    </location>
    <ligand>
        <name>[2Fe-2S] cluster</name>
        <dbReference type="ChEBI" id="CHEBI:190135"/>
    </ligand>
</feature>
<evidence type="ECO:0000256" key="12">
    <source>
        <dbReference type="PIRSR" id="PIRSR006816-1"/>
    </source>
</evidence>
<comment type="function">
    <text evidence="11">Responsible for channeling the electrons from the oxidation of dihydroorotate from the FMN redox center in the PyrD type B subunit to the ultimate electron acceptor NAD(+).</text>
</comment>
<feature type="binding site" evidence="11 13">
    <location>
        <position position="248"/>
    </location>
    <ligand>
        <name>[2Fe-2S] cluster</name>
        <dbReference type="ChEBI" id="CHEBI:190135"/>
    </ligand>
</feature>
<keyword evidence="2 11" id="KW-0813">Transport</keyword>
<keyword evidence="7 11" id="KW-0665">Pyrimidine biosynthesis</keyword>
<keyword evidence="4 11" id="KW-0001">2Fe-2S</keyword>
<feature type="binding site" evidence="11 12">
    <location>
        <begin position="53"/>
        <end position="56"/>
    </location>
    <ligand>
        <name>FAD</name>
        <dbReference type="ChEBI" id="CHEBI:57692"/>
    </ligand>
</feature>
<feature type="binding site" evidence="11 12">
    <location>
        <begin position="77"/>
        <end position="78"/>
    </location>
    <ligand>
        <name>FAD</name>
        <dbReference type="ChEBI" id="CHEBI:57692"/>
    </ligand>
</feature>
<dbReference type="STRING" id="335541.Swol_1280"/>
<dbReference type="GO" id="GO:0051537">
    <property type="term" value="F:2 iron, 2 sulfur cluster binding"/>
    <property type="evidence" value="ECO:0007669"/>
    <property type="project" value="UniProtKB-KW"/>
</dbReference>
<evidence type="ECO:0000256" key="7">
    <source>
        <dbReference type="ARBA" id="ARBA00022975"/>
    </source>
</evidence>
<evidence type="ECO:0000256" key="10">
    <source>
        <dbReference type="ARBA" id="ARBA00023014"/>
    </source>
</evidence>
<feature type="domain" description="FAD-binding FR-type" evidence="14">
    <location>
        <begin position="2"/>
        <end position="102"/>
    </location>
</feature>
<dbReference type="PROSITE" id="PS51384">
    <property type="entry name" value="FAD_FR"/>
    <property type="match status" value="1"/>
</dbReference>
<evidence type="ECO:0000256" key="6">
    <source>
        <dbReference type="ARBA" id="ARBA00022827"/>
    </source>
</evidence>
<evidence type="ECO:0000256" key="13">
    <source>
        <dbReference type="PIRSR" id="PIRSR006816-2"/>
    </source>
</evidence>
<evidence type="ECO:0000256" key="4">
    <source>
        <dbReference type="ARBA" id="ARBA00022714"/>
    </source>
</evidence>
<dbReference type="Pfam" id="PF10418">
    <property type="entry name" value="DHODB_Fe-S_bind"/>
    <property type="match status" value="1"/>
</dbReference>
<comment type="cofactor">
    <cofactor evidence="11">
        <name>[2Fe-2S] cluster</name>
        <dbReference type="ChEBI" id="CHEBI:190135"/>
    </cofactor>
    <text evidence="11">Binds 1 [2Fe-2S] cluster per subunit.</text>
</comment>
<dbReference type="GO" id="GO:0044205">
    <property type="term" value="P:'de novo' UMP biosynthetic process"/>
    <property type="evidence" value="ECO:0007669"/>
    <property type="project" value="UniProtKB-UniRule"/>
</dbReference>
<dbReference type="CDD" id="cd06218">
    <property type="entry name" value="DHOD_e_trans"/>
    <property type="match status" value="1"/>
</dbReference>
<dbReference type="InterPro" id="IPR017927">
    <property type="entry name" value="FAD-bd_FR_type"/>
</dbReference>
<dbReference type="RefSeq" id="WP_011640691.1">
    <property type="nucleotide sequence ID" value="NC_008346.1"/>
</dbReference>
<dbReference type="GO" id="GO:0009055">
    <property type="term" value="F:electron transfer activity"/>
    <property type="evidence" value="ECO:0007669"/>
    <property type="project" value="UniProtKB-UniRule"/>
</dbReference>
<dbReference type="InterPro" id="IPR001433">
    <property type="entry name" value="OxRdtase_FAD/NAD-bd"/>
</dbReference>
<dbReference type="GO" id="GO:0046872">
    <property type="term" value="F:metal ion binding"/>
    <property type="evidence" value="ECO:0007669"/>
    <property type="project" value="UniProtKB-KW"/>
</dbReference>
<comment type="pathway">
    <text evidence="11">Pyrimidine metabolism; UMP biosynthesis via de novo pathway; orotate from (S)-dihydroorotate (NAD(+) route): step 1/1.</text>
</comment>
<dbReference type="PRINTS" id="PR00409">
    <property type="entry name" value="PHDIOXRDTASE"/>
</dbReference>
<name>Q0AXG5_SYNWW</name>
<dbReference type="UniPathway" id="UPA00070">
    <property type="reaction ID" value="UER00945"/>
</dbReference>
<keyword evidence="16" id="KW-1185">Reference proteome</keyword>
<dbReference type="PANTHER" id="PTHR43513:SF3">
    <property type="entry name" value="DIHYDROOROTATE DEHYDROGENASE B (NAD(+)), ELECTRON TRANSFER SUBUNIT-RELATED"/>
    <property type="match status" value="1"/>
</dbReference>
<organism evidence="15 16">
    <name type="scientific">Syntrophomonas wolfei subsp. wolfei (strain DSM 2245B / Goettingen)</name>
    <dbReference type="NCBI Taxonomy" id="335541"/>
    <lineage>
        <taxon>Bacteria</taxon>
        <taxon>Bacillati</taxon>
        <taxon>Bacillota</taxon>
        <taxon>Clostridia</taxon>
        <taxon>Eubacteriales</taxon>
        <taxon>Syntrophomonadaceae</taxon>
        <taxon>Syntrophomonas</taxon>
    </lineage>
</organism>
<dbReference type="GO" id="GO:0016491">
    <property type="term" value="F:oxidoreductase activity"/>
    <property type="evidence" value="ECO:0007669"/>
    <property type="project" value="UniProtKB-KW"/>
</dbReference>
<dbReference type="EMBL" id="CP000448">
    <property type="protein sequence ID" value="ABI68589.1"/>
    <property type="molecule type" value="Genomic_DNA"/>
</dbReference>
<dbReference type="Gene3D" id="2.40.30.10">
    <property type="entry name" value="Translation factors"/>
    <property type="match status" value="1"/>
</dbReference>
<dbReference type="Gene3D" id="3.40.50.80">
    <property type="entry name" value="Nucleotide-binding domain of ferredoxin-NADP reductase (FNR) module"/>
    <property type="match status" value="1"/>
</dbReference>
<dbReference type="Pfam" id="PF00175">
    <property type="entry name" value="NAD_binding_1"/>
    <property type="match status" value="1"/>
</dbReference>
<keyword evidence="15" id="KW-0560">Oxidoreductase</keyword>
<proteinExistence type="inferred from homology"/>
<evidence type="ECO:0000256" key="9">
    <source>
        <dbReference type="ARBA" id="ARBA00023004"/>
    </source>
</evidence>
<evidence type="ECO:0000256" key="2">
    <source>
        <dbReference type="ARBA" id="ARBA00022448"/>
    </source>
</evidence>
<dbReference type="InterPro" id="IPR008333">
    <property type="entry name" value="Cbr1-like_FAD-bd_dom"/>
</dbReference>
<dbReference type="HOGENOM" id="CLU_003827_1_2_9"/>
<dbReference type="PANTHER" id="PTHR43513">
    <property type="entry name" value="DIHYDROOROTATE DEHYDROGENASE B (NAD(+)), ELECTRON TRANSFER SUBUNIT"/>
    <property type="match status" value="1"/>
</dbReference>
<dbReference type="InterPro" id="IPR050353">
    <property type="entry name" value="PyrK_electron_transfer"/>
</dbReference>
<dbReference type="InterPro" id="IPR019480">
    <property type="entry name" value="Dihydroorotate_DH_Fe-S-bd"/>
</dbReference>
<evidence type="ECO:0000313" key="16">
    <source>
        <dbReference type="Proteomes" id="UP000001968"/>
    </source>
</evidence>
<evidence type="ECO:0000256" key="3">
    <source>
        <dbReference type="ARBA" id="ARBA00022630"/>
    </source>
</evidence>
<protein>
    <recommendedName>
        <fullName evidence="11">Dihydroorotate dehydrogenase B (NAD(+)), electron transfer subunit</fullName>
    </recommendedName>
    <alternativeName>
        <fullName evidence="11">Dihydroorotate oxidase B, electron transfer subunit</fullName>
    </alternativeName>
</protein>
<dbReference type="PIRSF" id="PIRSF006816">
    <property type="entry name" value="Cyc3_hyd_g"/>
    <property type="match status" value="1"/>
</dbReference>
<keyword evidence="5 11" id="KW-0479">Metal-binding</keyword>
<dbReference type="InterPro" id="IPR039261">
    <property type="entry name" value="FNR_nucleotide-bd"/>
</dbReference>
<comment type="similarity">
    <text evidence="1 11">Belongs to the PyrK family.</text>
</comment>
<evidence type="ECO:0000256" key="5">
    <source>
        <dbReference type="ARBA" id="ARBA00022723"/>
    </source>
</evidence>
<keyword evidence="9 11" id="KW-0408">Iron</keyword>
<accession>Q0AXG5</accession>
<keyword evidence="8 11" id="KW-0249">Electron transport</keyword>
<dbReference type="SUPFAM" id="SSF63380">
    <property type="entry name" value="Riboflavin synthase domain-like"/>
    <property type="match status" value="1"/>
</dbReference>
<comment type="cofactor">
    <cofactor evidence="11 12">
        <name>FAD</name>
        <dbReference type="ChEBI" id="CHEBI:57692"/>
    </cofactor>
    <text evidence="11 12">Binds 1 FAD per subunit.</text>
</comment>
<dbReference type="InterPro" id="IPR037117">
    <property type="entry name" value="Dihydroorotate_DH_ele_sf"/>
</dbReference>
<evidence type="ECO:0000256" key="8">
    <source>
        <dbReference type="ARBA" id="ARBA00022982"/>
    </source>
</evidence>
<dbReference type="KEGG" id="swo:Swol_1280"/>
<gene>
    <name evidence="11" type="primary">pyrK</name>
    <name evidence="15" type="ordered locus">Swol_1280</name>
</gene>
<keyword evidence="3 11" id="KW-0285">Flavoprotein</keyword>
<evidence type="ECO:0000256" key="1">
    <source>
        <dbReference type="ARBA" id="ARBA00006422"/>
    </source>
</evidence>
<dbReference type="AlphaFoldDB" id="Q0AXG5"/>
<feature type="binding site" evidence="11 13">
    <location>
        <position position="225"/>
    </location>
    <ligand>
        <name>[2Fe-2S] cluster</name>
        <dbReference type="ChEBI" id="CHEBI:190135"/>
    </ligand>
</feature>
<dbReference type="InterPro" id="IPR023455">
    <property type="entry name" value="Dihydroorotate_DHASE_ETsu"/>
</dbReference>
<dbReference type="Gene3D" id="2.10.240.10">
    <property type="entry name" value="Dihydroorotate dehydrogenase, electron transfer subunit"/>
    <property type="match status" value="1"/>
</dbReference>
<sequence>MPSLEKARIISNSKQYHNLYIMEIEAPQTVKECKPGQFLHIRSNPGLDPLLRRPLSLYDVDKEAAKISLLYKVVGKGTALLADMLPGENLDIMGPLGRGFSLPESAKKCLLVGGGVGMAPLLYLARELRRGGSELLVLYGVGNEKELLALERLEAIGSQVQIATIDGSRGLKGPLIPPLFSEILSAEHIEFIYSCGPESMMKLWQEWARINHISGEVSLEEYMACGVGACLGCARKAKPDNEFYVKICQDGPVFRLDELELE</sequence>
<dbReference type="Proteomes" id="UP000001968">
    <property type="component" value="Chromosome"/>
</dbReference>
<dbReference type="InterPro" id="IPR012165">
    <property type="entry name" value="Cyt_c3_hydrogenase_gsu"/>
</dbReference>
<reference evidence="16" key="1">
    <citation type="journal article" date="2010" name="Environ. Microbiol.">
        <title>The genome of Syntrophomonas wolfei: new insights into syntrophic metabolism and biohydrogen production.</title>
        <authorList>
            <person name="Sieber J.R."/>
            <person name="Sims D.R."/>
            <person name="Han C."/>
            <person name="Kim E."/>
            <person name="Lykidis A."/>
            <person name="Lapidus A.L."/>
            <person name="McDonnald E."/>
            <person name="Rohlin L."/>
            <person name="Culley D.E."/>
            <person name="Gunsalus R."/>
            <person name="McInerney M.J."/>
        </authorList>
    </citation>
    <scope>NUCLEOTIDE SEQUENCE [LARGE SCALE GENOMIC DNA]</scope>
    <source>
        <strain evidence="16">DSM 2245B / Goettingen</strain>
    </source>
</reference>
<dbReference type="SUPFAM" id="SSF52343">
    <property type="entry name" value="Ferredoxin reductase-like, C-terminal NADP-linked domain"/>
    <property type="match status" value="1"/>
</dbReference>
<comment type="cofactor">
    <cofactor evidence="13">
        <name>[2Fe-2S] cluster</name>
        <dbReference type="ChEBI" id="CHEBI:190135"/>
    </cofactor>
    <text evidence="13">Binds 1 [2Fe-2S] cluster per subunit.</text>
</comment>
<keyword evidence="10 11" id="KW-0411">Iron-sulfur</keyword>